<dbReference type="GO" id="GO:0005886">
    <property type="term" value="C:plasma membrane"/>
    <property type="evidence" value="ECO:0007669"/>
    <property type="project" value="UniProtKB-SubCell"/>
</dbReference>
<evidence type="ECO:0000313" key="8">
    <source>
        <dbReference type="EMBL" id="EEP27983.1"/>
    </source>
</evidence>
<evidence type="ECO:0000313" key="9">
    <source>
        <dbReference type="Proteomes" id="UP000003494"/>
    </source>
</evidence>
<feature type="domain" description="PLD phosphodiesterase" evidence="7">
    <location>
        <begin position="504"/>
        <end position="531"/>
    </location>
</feature>
<dbReference type="EC" id="3.1.-.-" evidence="8"/>
<dbReference type="InterPro" id="IPR025202">
    <property type="entry name" value="PLD-like_dom"/>
</dbReference>
<organism evidence="8 9">
    <name type="scientific">Shuttleworthella satelles DSM 14600</name>
    <dbReference type="NCBI Taxonomy" id="626523"/>
    <lineage>
        <taxon>Bacteria</taxon>
        <taxon>Bacillati</taxon>
        <taxon>Bacillota</taxon>
        <taxon>Clostridia</taxon>
        <taxon>Lachnospirales</taxon>
        <taxon>Lachnospiraceae</taxon>
        <taxon>Shuttleworthella</taxon>
    </lineage>
</organism>
<feature type="transmembrane region" description="Helical" evidence="6">
    <location>
        <begin position="55"/>
        <end position="75"/>
    </location>
</feature>
<feature type="transmembrane region" description="Helical" evidence="6">
    <location>
        <begin position="87"/>
        <end position="105"/>
    </location>
</feature>
<reference evidence="8" key="1">
    <citation type="submission" date="2009-04" db="EMBL/GenBank/DDBJ databases">
        <authorList>
            <person name="Weinstock G."/>
            <person name="Sodergren E."/>
            <person name="Clifton S."/>
            <person name="Fulton L."/>
            <person name="Fulton B."/>
            <person name="Courtney L."/>
            <person name="Fronick C."/>
            <person name="Harrison M."/>
            <person name="Strong C."/>
            <person name="Farmer C."/>
            <person name="Delahaunty K."/>
            <person name="Markovic C."/>
            <person name="Hall O."/>
            <person name="Minx P."/>
            <person name="Tomlinson C."/>
            <person name="Mitreva M."/>
            <person name="Nelson J."/>
            <person name="Hou S."/>
            <person name="Wollam A."/>
            <person name="Pepin K.H."/>
            <person name="Johnson M."/>
            <person name="Bhonagiri V."/>
            <person name="Nash W.E."/>
            <person name="Warren W."/>
            <person name="Chinwalla A."/>
            <person name="Mardis E.R."/>
            <person name="Wilson R.K."/>
        </authorList>
    </citation>
    <scope>NUCLEOTIDE SEQUENCE [LARGE SCALE GENOMIC DNA]</scope>
    <source>
        <strain evidence="8">DSM 14600</strain>
    </source>
</reference>
<dbReference type="PANTHER" id="PTHR21248">
    <property type="entry name" value="CARDIOLIPIN SYNTHASE"/>
    <property type="match status" value="1"/>
</dbReference>
<feature type="transmembrane region" description="Helical" evidence="6">
    <location>
        <begin position="27"/>
        <end position="49"/>
    </location>
</feature>
<dbReference type="InterPro" id="IPR027379">
    <property type="entry name" value="CLS_N"/>
</dbReference>
<feature type="domain" description="PLD phosphodiesterase" evidence="7">
    <location>
        <begin position="263"/>
        <end position="290"/>
    </location>
</feature>
<evidence type="ECO:0000256" key="3">
    <source>
        <dbReference type="ARBA" id="ARBA00022692"/>
    </source>
</evidence>
<accession>C4GC41</accession>
<dbReference type="Gene3D" id="3.30.870.10">
    <property type="entry name" value="Endonuclease Chain A"/>
    <property type="match status" value="2"/>
</dbReference>
<comment type="caution">
    <text evidence="8">The sequence shown here is derived from an EMBL/GenBank/DDBJ whole genome shotgun (WGS) entry which is preliminary data.</text>
</comment>
<evidence type="ECO:0000256" key="5">
    <source>
        <dbReference type="ARBA" id="ARBA00023136"/>
    </source>
</evidence>
<evidence type="ECO:0000256" key="6">
    <source>
        <dbReference type="SAM" id="Phobius"/>
    </source>
</evidence>
<keyword evidence="5 6" id="KW-0472">Membrane</keyword>
<dbReference type="SMART" id="SM00155">
    <property type="entry name" value="PLDc"/>
    <property type="match status" value="2"/>
</dbReference>
<dbReference type="GO" id="GO:0030572">
    <property type="term" value="F:phosphatidyltransferase activity"/>
    <property type="evidence" value="ECO:0007669"/>
    <property type="project" value="UniProtKB-ARBA"/>
</dbReference>
<dbReference type="Proteomes" id="UP000003494">
    <property type="component" value="Unassembled WGS sequence"/>
</dbReference>
<evidence type="ECO:0000259" key="7">
    <source>
        <dbReference type="PROSITE" id="PS50035"/>
    </source>
</evidence>
<dbReference type="InterPro" id="IPR001736">
    <property type="entry name" value="PLipase_D/transphosphatidylase"/>
</dbReference>
<evidence type="ECO:0000256" key="4">
    <source>
        <dbReference type="ARBA" id="ARBA00022989"/>
    </source>
</evidence>
<comment type="subcellular location">
    <subcellularLocation>
        <location evidence="1">Cell membrane</location>
        <topology evidence="1">Multi-pass membrane protein</topology>
    </subcellularLocation>
</comment>
<keyword evidence="4 6" id="KW-1133">Transmembrane helix</keyword>
<evidence type="ECO:0000256" key="1">
    <source>
        <dbReference type="ARBA" id="ARBA00004651"/>
    </source>
</evidence>
<keyword evidence="2" id="KW-1003">Cell membrane</keyword>
<dbReference type="STRING" id="626523.GCWU000342_01528"/>
<evidence type="ECO:0000256" key="2">
    <source>
        <dbReference type="ARBA" id="ARBA00022475"/>
    </source>
</evidence>
<keyword evidence="9" id="KW-1185">Reference proteome</keyword>
<dbReference type="EMBL" id="ACIP02000003">
    <property type="protein sequence ID" value="EEP27983.1"/>
    <property type="molecule type" value="Genomic_DNA"/>
</dbReference>
<dbReference type="AlphaFoldDB" id="C4GC41"/>
<dbReference type="GO" id="GO:0032049">
    <property type="term" value="P:cardiolipin biosynthetic process"/>
    <property type="evidence" value="ECO:0007669"/>
    <property type="project" value="UniProtKB-ARBA"/>
</dbReference>
<dbReference type="PROSITE" id="PS50035">
    <property type="entry name" value="PLD"/>
    <property type="match status" value="2"/>
</dbReference>
<dbReference type="HOGENOM" id="CLU_038053_1_2_9"/>
<proteinExistence type="predicted"/>
<dbReference type="RefSeq" id="WP_006906526.1">
    <property type="nucleotide sequence ID" value="NZ_GG665866.1"/>
</dbReference>
<dbReference type="Pfam" id="PF13091">
    <property type="entry name" value="PLDc_2"/>
    <property type="match status" value="2"/>
</dbReference>
<dbReference type="Pfam" id="PF13396">
    <property type="entry name" value="PLDc_N"/>
    <property type="match status" value="1"/>
</dbReference>
<dbReference type="PANTHER" id="PTHR21248:SF22">
    <property type="entry name" value="PHOSPHOLIPASE D"/>
    <property type="match status" value="1"/>
</dbReference>
<dbReference type="CDD" id="cd09154">
    <property type="entry name" value="PLDc_SMU_988_like_1"/>
    <property type="match status" value="1"/>
</dbReference>
<keyword evidence="3 6" id="KW-0812">Transmembrane</keyword>
<keyword evidence="8" id="KW-0378">Hydrolase</keyword>
<name>C4GC41_9FIRM</name>
<dbReference type="CDD" id="cd09160">
    <property type="entry name" value="PLDc_SMU_988_like_2"/>
    <property type="match status" value="1"/>
</dbReference>
<dbReference type="GO" id="GO:0016787">
    <property type="term" value="F:hydrolase activity"/>
    <property type="evidence" value="ECO:0007669"/>
    <property type="project" value="UniProtKB-KW"/>
</dbReference>
<dbReference type="eggNOG" id="COG1502">
    <property type="taxonomic scope" value="Bacteria"/>
</dbReference>
<dbReference type="SUPFAM" id="SSF56024">
    <property type="entry name" value="Phospholipase D/nuclease"/>
    <property type="match status" value="2"/>
</dbReference>
<gene>
    <name evidence="8" type="ORF">GCWU000342_01528</name>
</gene>
<sequence>MRKINSLSDIREMRLLKRGKKRLIKLVYGRTFIMSALIILQILFVVALVDTLNRYGPYMYMFSMAVTVISVLHIFNSDSDPSVKLSWLLFVAVGSPFGALFYVYVRSDVGHRRLKKQISRILKYTSQAQPDMSLTMKAIEDCRPERSAFAHYMNDTCGYHPYPVTNLKYYPLGDDFLPDFLEDLSSARHFIFLEYFIVSEGQMWGKILYILSQKVKEGVEVRLMYDGTNEFTNLPHNYPAMLEKLGIACRIFDPVRPFVSTEYNYRDHRKIAVIDGKTAYTGGLNLADEYINVTHPYGHWKDVAIRSYGDGVATFTRLFLESWNYQANKPMPEENRYIEASTLYGLLRTGGGQRVEEARELLQANRTDRADQGDRAGQGNQGHWADLGNMANQADRANQVRTAVDRIVEDGFVIPYADNPLDGERMGEQVYLDILQTASDYVYIMTPYLILDETMVNALTYATKRGIDVRIILPHIPDKRYAFALAKTHYRELLEAGVKIYEYTPGFVHAKVFVSDDRRATVGSINLDYRSLYHHFEVGLYVDGNRVIGDILEDFQKTLDKCQQISLEDTRAGGFRNRFDRALGAVFKLLAPML</sequence>
<protein>
    <submittedName>
        <fullName evidence="8">Phospholipase D domain protein</fullName>
        <ecNumber evidence="8">3.1.-.-</ecNumber>
    </submittedName>
</protein>